<feature type="transmembrane region" description="Helical" evidence="5">
    <location>
        <begin position="20"/>
        <end position="42"/>
    </location>
</feature>
<dbReference type="InterPro" id="IPR036514">
    <property type="entry name" value="SGNH_hydro_sf"/>
</dbReference>
<comment type="similarity">
    <text evidence="1">Belongs to the 'GDSL' lipolytic enzyme family.</text>
</comment>
<evidence type="ECO:0000313" key="6">
    <source>
        <dbReference type="Araport" id="AT5G03600"/>
    </source>
</evidence>
<keyword evidence="3" id="KW-0442">Lipid degradation</keyword>
<reference evidence="7 8" key="1">
    <citation type="journal article" date="2000" name="Nature">
        <title>Sequence and analysis of chromosome 5 of the plant Arabidopsis thaliana.</title>
        <authorList>
            <consortium name="Kazusa DNA Research Institute"/>
            <consortium name="Cold Spring Harbor and Washington University in St Louis Sequencing Consortium"/>
            <consortium name="European Union Arabidopsis Genome Sequencing Consortium"/>
            <person name="Tabata S."/>
            <person name="Kaneko T."/>
            <person name="Nakamura Y."/>
            <person name="Kotani H."/>
            <person name="Kato T."/>
            <person name="Asamizu E."/>
            <person name="Miyajima N."/>
            <person name="Sasamoto S."/>
            <person name="Kimura T."/>
            <person name="Hosouchi T."/>
            <person name="Kawashima K."/>
            <person name="Kohara M."/>
            <person name="Matsumoto M."/>
            <person name="Matsuno A."/>
            <person name="Muraki A."/>
            <person name="Nakayama S."/>
            <person name="Nakazaki N."/>
            <person name="Naruo K."/>
            <person name="Okumura S."/>
            <person name="Shinpo S."/>
            <person name="Takeuchi C."/>
            <person name="Wada T."/>
            <person name="Watanabe A."/>
            <person name="Yamada M."/>
            <person name="Yasuda M."/>
            <person name="Sato S."/>
            <person name="de la Bastide M."/>
            <person name="Huang E."/>
            <person name="Spiegel L."/>
            <person name="Gnoj L."/>
            <person name="O'Shaughnessy A."/>
            <person name="Preston R."/>
            <person name="Habermann K."/>
            <person name="Murray J."/>
            <person name="Johnson D."/>
            <person name="Rohlfing T."/>
            <person name="Nelson J."/>
            <person name="Stoneking T."/>
            <person name="Pepin K."/>
            <person name="Spieth J."/>
            <person name="Sekhon M."/>
            <person name="Armstrong J."/>
            <person name="Becker M."/>
            <person name="Belter E."/>
            <person name="Cordum H."/>
            <person name="Cordes M."/>
            <person name="Courtney L."/>
            <person name="Courtney W."/>
            <person name="Dante M."/>
            <person name="Du H."/>
            <person name="Edwards J."/>
            <person name="Fryman J."/>
            <person name="Haakensen B."/>
            <person name="Lamar E."/>
            <person name="Latreille P."/>
            <person name="Leonard S."/>
            <person name="Meyer R."/>
            <person name="Mulvaney E."/>
            <person name="Ozersky P."/>
            <person name="Riley A."/>
            <person name="Strowmatt C."/>
            <person name="Wagner-McPherson C."/>
            <person name="Wollam A."/>
            <person name="Yoakum M."/>
            <person name="Bell M."/>
            <person name="Dedhia N."/>
            <person name="Parnell L."/>
            <person name="Shah R."/>
            <person name="Rodriguez M."/>
            <person name="See L.H."/>
            <person name="Vil D."/>
            <person name="Baker J."/>
            <person name="Kirchoff K."/>
            <person name="Toth K."/>
            <person name="King L."/>
            <person name="Bahret A."/>
            <person name="Miller B."/>
            <person name="Marra M."/>
            <person name="Martienssen R."/>
            <person name="McCombie W.R."/>
            <person name="Wilson R.K."/>
            <person name="Murphy G."/>
            <person name="Bancroft I."/>
            <person name="Volckaert G."/>
            <person name="Wambutt R."/>
            <person name="Dusterhoft A."/>
            <person name="Stiekema W."/>
            <person name="Pohl T."/>
            <person name="Entian K.D."/>
            <person name="Terryn N."/>
            <person name="Hartley N."/>
            <person name="Bent E."/>
            <person name="Johnson S."/>
            <person name="Langham S.A."/>
            <person name="McCullagh B."/>
            <person name="Robben J."/>
            <person name="Grymonprez B."/>
            <person name="Zimmermann W."/>
            <person name="Ramsperger U."/>
            <person name="Wedler H."/>
            <person name="Balke K."/>
            <person name="Wedler E."/>
            <person name="Peters S."/>
            <person name="van Staveren M."/>
            <person name="Dirkse W."/>
            <person name="Mooijman P."/>
            <person name="Lankhorst R.K."/>
            <person name="Weitzenegger T."/>
            <person name="Bothe G."/>
            <person name="Rose M."/>
            <person name="Hauf J."/>
            <person name="Berneiser S."/>
            <person name="Hempel S."/>
            <person name="Feldpausch M."/>
            <person name="Lamberth S."/>
            <person name="Villarroel R."/>
            <person name="Gielen J."/>
            <person name="Ardiles W."/>
            <person name="Bents O."/>
            <person name="Lemcke K."/>
            <person name="Kolesov G."/>
            <person name="Mayer K."/>
            <person name="Rudd S."/>
            <person name="Schoof H."/>
            <person name="Schueller C."/>
            <person name="Zaccaria P."/>
            <person name="Mewes H.W."/>
            <person name="Bevan M."/>
            <person name="Fransz P."/>
        </authorList>
    </citation>
    <scope>NUCLEOTIDE SEQUENCE [LARGE SCALE GENOMIC DNA]</scope>
    <source>
        <strain evidence="8">cv. Columbia</strain>
    </source>
</reference>
<proteinExistence type="inferred from homology"/>
<organism evidence="7 8">
    <name type="scientific">Arabidopsis thaliana</name>
    <name type="common">Mouse-ear cress</name>
    <dbReference type="NCBI Taxonomy" id="3702"/>
    <lineage>
        <taxon>Eukaryota</taxon>
        <taxon>Viridiplantae</taxon>
        <taxon>Streptophyta</taxon>
        <taxon>Embryophyta</taxon>
        <taxon>Tracheophyta</taxon>
        <taxon>Spermatophyta</taxon>
        <taxon>Magnoliopsida</taxon>
        <taxon>eudicotyledons</taxon>
        <taxon>Gunneridae</taxon>
        <taxon>Pentapetalae</taxon>
        <taxon>rosids</taxon>
        <taxon>malvids</taxon>
        <taxon>Brassicales</taxon>
        <taxon>Brassicaceae</taxon>
        <taxon>Camelineae</taxon>
        <taxon>Arabidopsis</taxon>
    </lineage>
</organism>
<dbReference type="GO" id="GO:0016042">
    <property type="term" value="P:lipid catabolic process"/>
    <property type="evidence" value="ECO:0007669"/>
    <property type="project" value="UniProtKB-KW"/>
</dbReference>
<evidence type="ECO:0000256" key="3">
    <source>
        <dbReference type="ARBA" id="ARBA00022963"/>
    </source>
</evidence>
<dbReference type="Pfam" id="PF00657">
    <property type="entry name" value="Lipase_GDSL"/>
    <property type="match status" value="1"/>
</dbReference>
<dbReference type="TAIR" id="AT5G03600"/>
<evidence type="ECO:0000256" key="1">
    <source>
        <dbReference type="ARBA" id="ARBA00008668"/>
    </source>
</evidence>
<evidence type="ECO:0000256" key="5">
    <source>
        <dbReference type="SAM" id="Phobius"/>
    </source>
</evidence>
<evidence type="ECO:0000313" key="8">
    <source>
        <dbReference type="Proteomes" id="UP000006548"/>
    </source>
</evidence>
<name>A0A1P8BE59_ARATH</name>
<reference evidence="8" key="2">
    <citation type="journal article" date="2017" name="Plant J.">
        <title>Araport11: a complete reannotation of the Arabidopsis thaliana reference genome.</title>
        <authorList>
            <person name="Cheng C.Y."/>
            <person name="Krishnakumar V."/>
            <person name="Chan A.P."/>
            <person name="Thibaud-Nissen F."/>
            <person name="Schobel S."/>
            <person name="Town C.D."/>
        </authorList>
    </citation>
    <scope>GENOME REANNOTATION</scope>
    <source>
        <strain evidence="8">cv. Columbia</strain>
    </source>
</reference>
<keyword evidence="4" id="KW-0443">Lipid metabolism</keyword>
<dbReference type="SUPFAM" id="SSF52266">
    <property type="entry name" value="SGNH hydrolase"/>
    <property type="match status" value="1"/>
</dbReference>
<dbReference type="CDD" id="cd01837">
    <property type="entry name" value="SGNH_plant_lipase_like"/>
    <property type="match status" value="1"/>
</dbReference>
<evidence type="ECO:0000256" key="4">
    <source>
        <dbReference type="ARBA" id="ARBA00023098"/>
    </source>
</evidence>
<keyword evidence="5" id="KW-1133">Transmembrane helix</keyword>
<gene>
    <name evidence="6 7" type="ordered locus">At5g03600</name>
    <name evidence="7" type="ORF">F17C15.20</name>
    <name evidence="7" type="ORF">F17C15_20</name>
</gene>
<keyword evidence="5" id="KW-0472">Membrane</keyword>
<sequence>MNKQKRNICSETLNVFSDETLSILLSFFGVVINGVMGSNQLLRPRKVPKLFVFGDSYADTGNTKRDTEAWAIPYGITFPGKPSGRYCDGLIATDFLEKVLGAESPYLYRTHGRDKGLKRGMNFAFGGSKMLDSSPNSPFPNITAQVNFLVDLVLAGRVYGDITPSDVSLISYAGGDYIYYIDQNRPAAGLKALVEKVVDNLRVNMIVLGGLLFKKIAVTSLQPIGCLPSYTSASSFKSCNESQSALVELHNKLLKKVVAKLNEQSRVMKKEQHFFIIDIHNAFMTVMKNKGSKRFKNPMKSCCEGYCGRSSDGGKLYTLCDDPKSFFFWDAVHPTQEGWRSIYSVLGNPLTDFLTKP</sequence>
<dbReference type="Proteomes" id="UP000006548">
    <property type="component" value="Chromosome 5"/>
</dbReference>
<dbReference type="GeneID" id="831781"/>
<dbReference type="InterPro" id="IPR035669">
    <property type="entry name" value="SGNH_plant_lipase-like"/>
</dbReference>
<dbReference type="Araport" id="AT5G03600"/>
<protein>
    <submittedName>
        <fullName evidence="7">SGNH hydrolase-type esterase superfamily protein</fullName>
    </submittedName>
</protein>
<dbReference type="PANTHER" id="PTHR46020:SF32">
    <property type="entry name" value="GDSL ESTERASE_LIPASE"/>
    <property type="match status" value="1"/>
</dbReference>
<dbReference type="ExpressionAtlas" id="A0A1P8BE59">
    <property type="expression patterns" value="baseline and differential"/>
</dbReference>
<evidence type="ECO:0000313" key="7">
    <source>
        <dbReference type="EMBL" id="ANM69889.1"/>
    </source>
</evidence>
<dbReference type="ProteomicsDB" id="216649"/>
<keyword evidence="5" id="KW-0812">Transmembrane</keyword>
<dbReference type="EMBL" id="CP002688">
    <property type="protein sequence ID" value="ANM69889.1"/>
    <property type="molecule type" value="Genomic_DNA"/>
</dbReference>
<keyword evidence="8" id="KW-1185">Reference proteome</keyword>
<keyword evidence="2 7" id="KW-0378">Hydrolase</keyword>
<evidence type="ECO:0000256" key="2">
    <source>
        <dbReference type="ARBA" id="ARBA00022801"/>
    </source>
</evidence>
<dbReference type="PANTHER" id="PTHR46020">
    <property type="entry name" value="OSJNBB0059K02.9 PROTEIN"/>
    <property type="match status" value="1"/>
</dbReference>
<dbReference type="AlphaFoldDB" id="A0A1P8BE59"/>
<dbReference type="GO" id="GO:0016788">
    <property type="term" value="F:hydrolase activity, acting on ester bonds"/>
    <property type="evidence" value="ECO:0007669"/>
    <property type="project" value="InterPro"/>
</dbReference>
<dbReference type="SMR" id="A0A1P8BE59"/>
<dbReference type="InterPro" id="IPR001087">
    <property type="entry name" value="GDSL"/>
</dbReference>
<accession>A0A1P8BE59</accession>
<dbReference type="Gene3D" id="3.40.50.1110">
    <property type="entry name" value="SGNH hydrolase"/>
    <property type="match status" value="1"/>
</dbReference>